<evidence type="ECO:0000313" key="2">
    <source>
        <dbReference type="Proteomes" id="UP000078492"/>
    </source>
</evidence>
<reference evidence="1 2" key="1">
    <citation type="submission" date="2015-09" db="EMBL/GenBank/DDBJ databases">
        <title>Trachymyrmex cornetzi WGS genome.</title>
        <authorList>
            <person name="Nygaard S."/>
            <person name="Hu H."/>
            <person name="Boomsma J."/>
            <person name="Zhang G."/>
        </authorList>
    </citation>
    <scope>NUCLEOTIDE SEQUENCE [LARGE SCALE GENOMIC DNA]</scope>
    <source>
        <strain evidence="1">Tcor2-1</strain>
        <tissue evidence="1">Whole body</tissue>
    </source>
</reference>
<keyword evidence="2" id="KW-1185">Reference proteome</keyword>
<evidence type="ECO:0008006" key="3">
    <source>
        <dbReference type="Google" id="ProtNLM"/>
    </source>
</evidence>
<dbReference type="EMBL" id="KQ979327">
    <property type="protein sequence ID" value="KYN21916.1"/>
    <property type="molecule type" value="Genomic_DNA"/>
</dbReference>
<proteinExistence type="predicted"/>
<name>A0A151JA42_9HYME</name>
<gene>
    <name evidence="1" type="ORF">ALC57_05700</name>
</gene>
<evidence type="ECO:0000313" key="1">
    <source>
        <dbReference type="EMBL" id="KYN21916.1"/>
    </source>
</evidence>
<dbReference type="Proteomes" id="UP000078492">
    <property type="component" value="Unassembled WGS sequence"/>
</dbReference>
<sequence length="142" mass="16472">MYFSVEDPSSFLNYIRMEQYVLEKLLQFVTPYIQKQNTVMREAISSRDRLSVTLRFLATGNTFQDLSYSTRIAPNTLSQIIPETLKVIVTVLESKVIACPSTAMEWQVVAEKFNTWWQFPHCIGALDGKHQFSTTKKRRIDV</sequence>
<protein>
    <recommendedName>
        <fullName evidence="3">Nuclease HARBI1</fullName>
    </recommendedName>
</protein>
<dbReference type="AlphaFoldDB" id="A0A151JA42"/>
<dbReference type="STRING" id="471704.A0A151JA42"/>
<accession>A0A151JA42</accession>
<organism evidence="1 2">
    <name type="scientific">Trachymyrmex cornetzi</name>
    <dbReference type="NCBI Taxonomy" id="471704"/>
    <lineage>
        <taxon>Eukaryota</taxon>
        <taxon>Metazoa</taxon>
        <taxon>Ecdysozoa</taxon>
        <taxon>Arthropoda</taxon>
        <taxon>Hexapoda</taxon>
        <taxon>Insecta</taxon>
        <taxon>Pterygota</taxon>
        <taxon>Neoptera</taxon>
        <taxon>Endopterygota</taxon>
        <taxon>Hymenoptera</taxon>
        <taxon>Apocrita</taxon>
        <taxon>Aculeata</taxon>
        <taxon>Formicoidea</taxon>
        <taxon>Formicidae</taxon>
        <taxon>Myrmicinae</taxon>
        <taxon>Trachymyrmex</taxon>
    </lineage>
</organism>